<accession>A0A814NR61</accession>
<dbReference type="AlphaFoldDB" id="A0A814NR61"/>
<dbReference type="EMBL" id="CAJNOM010000025">
    <property type="protein sequence ID" value="CAF0839495.1"/>
    <property type="molecule type" value="Genomic_DNA"/>
</dbReference>
<dbReference type="OrthoDB" id="10202988at2759"/>
<keyword evidence="5" id="KW-1185">Reference proteome</keyword>
<evidence type="ECO:0000313" key="5">
    <source>
        <dbReference type="Proteomes" id="UP000663832"/>
    </source>
</evidence>
<feature type="region of interest" description="Disordered" evidence="1">
    <location>
        <begin position="166"/>
        <end position="218"/>
    </location>
</feature>
<evidence type="ECO:0000313" key="6">
    <source>
        <dbReference type="Proteomes" id="UP000663877"/>
    </source>
</evidence>
<comment type="caution">
    <text evidence="4">The sequence shown here is derived from an EMBL/GenBank/DDBJ whole genome shotgun (WGS) entry which is preliminary data.</text>
</comment>
<evidence type="ECO:0000313" key="3">
    <source>
        <dbReference type="EMBL" id="CAF0839495.1"/>
    </source>
</evidence>
<dbReference type="Proteomes" id="UP000663832">
    <property type="component" value="Unassembled WGS sequence"/>
</dbReference>
<evidence type="ECO:0000259" key="2">
    <source>
        <dbReference type="Pfam" id="PF10988"/>
    </source>
</evidence>
<feature type="compositionally biased region" description="Low complexity" evidence="1">
    <location>
        <begin position="361"/>
        <end position="372"/>
    </location>
</feature>
<feature type="compositionally biased region" description="Acidic residues" evidence="1">
    <location>
        <begin position="188"/>
        <end position="201"/>
    </location>
</feature>
<protein>
    <recommendedName>
        <fullName evidence="2">Putative auto-transporter adhesin head GIN domain-containing protein</fullName>
    </recommendedName>
</protein>
<gene>
    <name evidence="4" type="ORF">BJG266_LOCUS21120</name>
    <name evidence="3" type="ORF">QVE165_LOCUS6233</name>
</gene>
<evidence type="ECO:0000256" key="1">
    <source>
        <dbReference type="SAM" id="MobiDB-lite"/>
    </source>
</evidence>
<organism evidence="4 6">
    <name type="scientific">Adineta steineri</name>
    <dbReference type="NCBI Taxonomy" id="433720"/>
    <lineage>
        <taxon>Eukaryota</taxon>
        <taxon>Metazoa</taxon>
        <taxon>Spiralia</taxon>
        <taxon>Gnathifera</taxon>
        <taxon>Rotifera</taxon>
        <taxon>Eurotatoria</taxon>
        <taxon>Bdelloidea</taxon>
        <taxon>Adinetida</taxon>
        <taxon>Adinetidae</taxon>
        <taxon>Adineta</taxon>
    </lineage>
</organism>
<dbReference type="Proteomes" id="UP000663877">
    <property type="component" value="Unassembled WGS sequence"/>
</dbReference>
<dbReference type="Pfam" id="PF10988">
    <property type="entry name" value="DUF2807"/>
    <property type="match status" value="1"/>
</dbReference>
<feature type="compositionally biased region" description="Low complexity" evidence="1">
    <location>
        <begin position="206"/>
        <end position="217"/>
    </location>
</feature>
<proteinExistence type="predicted"/>
<evidence type="ECO:0000313" key="4">
    <source>
        <dbReference type="EMBL" id="CAF1096732.1"/>
    </source>
</evidence>
<reference evidence="4" key="1">
    <citation type="submission" date="2021-02" db="EMBL/GenBank/DDBJ databases">
        <authorList>
            <person name="Nowell W R."/>
        </authorList>
    </citation>
    <scope>NUCLEOTIDE SEQUENCE</scope>
</reference>
<dbReference type="Gene3D" id="2.160.20.120">
    <property type="match status" value="1"/>
</dbReference>
<feature type="region of interest" description="Disordered" evidence="1">
    <location>
        <begin position="346"/>
        <end position="375"/>
    </location>
</feature>
<feature type="domain" description="Putative auto-transporter adhesin head GIN" evidence="2">
    <location>
        <begin position="296"/>
        <end position="505"/>
    </location>
</feature>
<name>A0A814NR61_9BILA</name>
<dbReference type="InterPro" id="IPR021255">
    <property type="entry name" value="DUF2807"/>
</dbReference>
<sequence length="522" mass="58048">MPNLEKITERHVDITADQITTTPMFNQIRSQFPNSKTIALMSSDFKQLISEVIDKVTIKIHVQETPNSSLYNSSALNRQLRQHLQSYLEKVNNQLWNSLYWMLNQSRPDRLAKAINTMIYTNATNSNDFLYDSRAAKSIHKFSLAQQDIDRIEELNKRLVIHAHRKSSMESRQGVAESGESSSVPELFEMDSDDDDDDDDDRSNKNENQAQQFEQNQTMTHSINYKTQYILSRAEIENYLSELSDHVHLVDDIVLPKSINVHLINMNIPDVSNRLTTPVTSISDGRISQVRQVSSFHGIKTSGIFKVILTMNRTKPESVILIGDQLKSLVKIETSVYLGILSVQVTGGSSSSSSTRHRHVSNSTHSRSTSTQLGSSETEVLINAHHLISLKTSSMESVEISGAGINADIFELECRGFNSIYGTVHVKQLKAIIDGFSKAHLMGTANILTVTVGGSSKLHGFDLSTQIANVTIREDGYAEISCNQTITVNISDDDGEGTVKYKGTATVIRAPKSTGGTIQKID</sequence>
<dbReference type="EMBL" id="CAJNOI010000123">
    <property type="protein sequence ID" value="CAF1096732.1"/>
    <property type="molecule type" value="Genomic_DNA"/>
</dbReference>